<dbReference type="STRING" id="169760.PSTEL_05830"/>
<dbReference type="EMBL" id="CP009286">
    <property type="protein sequence ID" value="AIQ62688.1"/>
    <property type="molecule type" value="Genomic_DNA"/>
</dbReference>
<gene>
    <name evidence="2" type="ORF">PSTEL_05830</name>
</gene>
<protein>
    <submittedName>
        <fullName evidence="2">Membrane protein</fullName>
    </submittedName>
</protein>
<feature type="transmembrane region" description="Helical" evidence="1">
    <location>
        <begin position="74"/>
        <end position="95"/>
    </location>
</feature>
<dbReference type="AlphaFoldDB" id="A0A089LTX9"/>
<accession>A0A089LTX9</accession>
<keyword evidence="1" id="KW-1133">Transmembrane helix</keyword>
<feature type="transmembrane region" description="Helical" evidence="1">
    <location>
        <begin position="102"/>
        <end position="119"/>
    </location>
</feature>
<keyword evidence="1" id="KW-0472">Membrane</keyword>
<dbReference type="InterPro" id="IPR049500">
    <property type="entry name" value="Peptidase_M50B-like"/>
</dbReference>
<reference evidence="2 3" key="1">
    <citation type="submission" date="2014-08" db="EMBL/GenBank/DDBJ databases">
        <title>Comparative genomics of the Paenibacillus odorifer group.</title>
        <authorList>
            <person name="den Bakker H.C."/>
            <person name="Tsai Y.-C."/>
            <person name="Martin N."/>
            <person name="Korlach J."/>
            <person name="Wiedmann M."/>
        </authorList>
    </citation>
    <scope>NUCLEOTIDE SEQUENCE [LARGE SCALE GENOMIC DNA]</scope>
    <source>
        <strain evidence="2 3">DSM 14472</strain>
    </source>
</reference>
<feature type="transmembrane region" description="Helical" evidence="1">
    <location>
        <begin position="7"/>
        <end position="27"/>
    </location>
</feature>
<keyword evidence="1" id="KW-0812">Transmembrane</keyword>
<feature type="transmembrane region" description="Helical" evidence="1">
    <location>
        <begin position="148"/>
        <end position="173"/>
    </location>
</feature>
<evidence type="ECO:0000313" key="2">
    <source>
        <dbReference type="EMBL" id="AIQ62688.1"/>
    </source>
</evidence>
<dbReference type="Pfam" id="PF13398">
    <property type="entry name" value="Peptidase_M50B"/>
    <property type="match status" value="1"/>
</dbReference>
<dbReference type="Proteomes" id="UP000029507">
    <property type="component" value="Chromosome"/>
</dbReference>
<sequence>MNNWLKTILFLIGSVFLTRWIPFSSLFRNLDTMIHEFGHAVVTLLLSGRVLRIELYTDHSGVTYSAIQAGFRSVLVALAGYTSASLFALLLFWFYVKGRKDWGLILSTAVAVVMLALYVRGSFGMLWLTGFACLNMIMLLAGNGIRTFYYLLLSFLTLEESVVGALYLVFAAAGSPASAGDATNLAHLTGIPTVIWAVLFLAFALICAKWALGAFFQSSRSLGRPRQTEFVEKE</sequence>
<dbReference type="KEGG" id="pste:PSTEL_05830"/>
<feature type="transmembrane region" description="Helical" evidence="1">
    <location>
        <begin position="193"/>
        <end position="216"/>
    </location>
</feature>
<proteinExistence type="predicted"/>
<organism evidence="2 3">
    <name type="scientific">Paenibacillus stellifer</name>
    <dbReference type="NCBI Taxonomy" id="169760"/>
    <lineage>
        <taxon>Bacteria</taxon>
        <taxon>Bacillati</taxon>
        <taxon>Bacillota</taxon>
        <taxon>Bacilli</taxon>
        <taxon>Bacillales</taxon>
        <taxon>Paenibacillaceae</taxon>
        <taxon>Paenibacillus</taxon>
    </lineage>
</organism>
<dbReference type="RefSeq" id="WP_038694036.1">
    <property type="nucleotide sequence ID" value="NZ_CP009286.1"/>
</dbReference>
<keyword evidence="3" id="KW-1185">Reference proteome</keyword>
<evidence type="ECO:0000256" key="1">
    <source>
        <dbReference type="SAM" id="Phobius"/>
    </source>
</evidence>
<evidence type="ECO:0000313" key="3">
    <source>
        <dbReference type="Proteomes" id="UP000029507"/>
    </source>
</evidence>
<dbReference type="HOGENOM" id="CLU_102532_0_0_9"/>
<name>A0A089LTX9_9BACL</name>
<dbReference type="OrthoDB" id="158445at2"/>
<feature type="transmembrane region" description="Helical" evidence="1">
    <location>
        <begin position="125"/>
        <end position="141"/>
    </location>
</feature>